<keyword evidence="4" id="KW-0963">Cytoplasm</keyword>
<dbReference type="STRING" id="400727.A0A2T7PSM6"/>
<evidence type="ECO:0000256" key="4">
    <source>
        <dbReference type="ARBA" id="ARBA00023212"/>
    </source>
</evidence>
<keyword evidence="7" id="KW-0175">Coiled coil</keyword>
<evidence type="ECO:0000256" key="7">
    <source>
        <dbReference type="SAM" id="Coils"/>
    </source>
</evidence>
<dbReference type="Pfam" id="PF16540">
    <property type="entry name" value="MKLP1_Arf_bdg"/>
    <property type="match status" value="1"/>
</dbReference>
<comment type="caution">
    <text evidence="5">Lacks conserved residue(s) required for the propagation of feature annotation.</text>
</comment>
<evidence type="ECO:0000256" key="3">
    <source>
        <dbReference type="ARBA" id="ARBA00022840"/>
    </source>
</evidence>
<dbReference type="AlphaFoldDB" id="A0A2T7PSM6"/>
<dbReference type="InterPro" id="IPR001752">
    <property type="entry name" value="Kinesin_motor_dom"/>
</dbReference>
<dbReference type="GO" id="GO:0005634">
    <property type="term" value="C:nucleus"/>
    <property type="evidence" value="ECO:0007669"/>
    <property type="project" value="TreeGrafter"/>
</dbReference>
<dbReference type="SUPFAM" id="SSF52540">
    <property type="entry name" value="P-loop containing nucleoside triphosphate hydrolases"/>
    <property type="match status" value="1"/>
</dbReference>
<dbReference type="GO" id="GO:0005874">
    <property type="term" value="C:microtubule"/>
    <property type="evidence" value="ECO:0007669"/>
    <property type="project" value="UniProtKB-KW"/>
</dbReference>
<dbReference type="SMART" id="SM00129">
    <property type="entry name" value="KISc"/>
    <property type="match status" value="1"/>
</dbReference>
<dbReference type="InterPro" id="IPR038105">
    <property type="entry name" value="Kif23_Arf-bd_sf"/>
</dbReference>
<name>A0A2T7PSM6_POMCA</name>
<evidence type="ECO:0000256" key="1">
    <source>
        <dbReference type="ARBA" id="ARBA00004245"/>
    </source>
</evidence>
<keyword evidence="11" id="KW-1185">Reference proteome</keyword>
<dbReference type="PROSITE" id="PS50067">
    <property type="entry name" value="KINESIN_MOTOR_2"/>
    <property type="match status" value="1"/>
</dbReference>
<comment type="similarity">
    <text evidence="5 6">Belongs to the TRAFAC class myosin-kinesin ATPase superfamily. Kinesin family.</text>
</comment>
<dbReference type="GO" id="GO:0005524">
    <property type="term" value="F:ATP binding"/>
    <property type="evidence" value="ECO:0007669"/>
    <property type="project" value="UniProtKB-KW"/>
</dbReference>
<dbReference type="GO" id="GO:0016887">
    <property type="term" value="F:ATP hydrolysis activity"/>
    <property type="evidence" value="ECO:0007669"/>
    <property type="project" value="TreeGrafter"/>
</dbReference>
<keyword evidence="2 6" id="KW-0547">Nucleotide-binding</keyword>
<dbReference type="Gene3D" id="3.40.850.10">
    <property type="entry name" value="Kinesin motor domain"/>
    <property type="match status" value="2"/>
</dbReference>
<evidence type="ECO:0000259" key="9">
    <source>
        <dbReference type="PROSITE" id="PS50067"/>
    </source>
</evidence>
<dbReference type="PANTHER" id="PTHR24115:SF600">
    <property type="entry name" value="KINESIN-LIKE PROTEIN KIF23"/>
    <property type="match status" value="1"/>
</dbReference>
<dbReference type="GO" id="GO:0007018">
    <property type="term" value="P:microtubule-based movement"/>
    <property type="evidence" value="ECO:0007669"/>
    <property type="project" value="InterPro"/>
</dbReference>
<evidence type="ECO:0000313" key="11">
    <source>
        <dbReference type="Proteomes" id="UP000245119"/>
    </source>
</evidence>
<feature type="region of interest" description="Disordered" evidence="8">
    <location>
        <begin position="1"/>
        <end position="22"/>
    </location>
</feature>
<dbReference type="PRINTS" id="PR00380">
    <property type="entry name" value="KINESINHEAVY"/>
</dbReference>
<dbReference type="OrthoDB" id="2403182at2759"/>
<evidence type="ECO:0000256" key="8">
    <source>
        <dbReference type="SAM" id="MobiDB-lite"/>
    </source>
</evidence>
<dbReference type="Gene3D" id="2.60.40.4330">
    <property type="entry name" value="Kinesin-like protein Kif23, Arf6-interacting domain"/>
    <property type="match status" value="1"/>
</dbReference>
<sequence>MPNNKCMSMRGKTPRKRTASSPREYEPVEVYCRIRPLDNPEDSVCIKAISIDTVELVPPESAATRNGQIKEYQFKFCHVFDEYASQKAVFEDVPENERVRDQTRIDDVDEDNNYAVFVSYIEIYNNYIYDLLEELPYDPITGYKPPQSKILRTDNSDNMYVHNCVEIEVKTTEEAFEVFYKGQKRRKVAHTSLNAESSRSHSVFNIRLVQAPLDTRGEEVVQDPEKIYISQLSLVDLAGSERTNRTRNAGDRLREAGNINQSLMTLRSCLELLRENQKSGANKMVPYRDSRLTHLFKNYFDGDGKVRMIVCVNPRADEYEETIHVMKFAEMSQEVLVTRSQQVNFNTGFTPGRRRMHQQYAEKMERQPAERFRSHLVEFERNYERMGGKTTELEAALAQEKAARLRIESRMRAAERKAEESIRRVKDLEKENQALTLKVQDKNWKIQVEKTEKERLKSDFQTRLNMNNKQWEKNLEKIKLQVEAEAEAQLEEKERKLDILRDIVNNDETPRKAPRPAPKPRTYTTPGVSIQSARSEVDMSSIGAVRSKVTRNATTPGVPVNRIPAAKSMYNLNQVAATSASAKKAPVPYNTRYHRRSKSSSSAADIWLDHKPAGSVDTNTVLQPKLGKKRSVSKLEIRDTRDVSKYCLTHQEQDSNDELVTKIIKGDVIPTAAGGTAVVFKDVEILKQTSPGSRKRRSSGPPSVPAPEEWTDVETRCSIAIEGHS</sequence>
<dbReference type="EMBL" id="PZQS01000002">
    <property type="protein sequence ID" value="PVD36387.1"/>
    <property type="molecule type" value="Genomic_DNA"/>
</dbReference>
<dbReference type="GO" id="GO:0008017">
    <property type="term" value="F:microtubule binding"/>
    <property type="evidence" value="ECO:0007669"/>
    <property type="project" value="InterPro"/>
</dbReference>
<feature type="non-terminal residue" evidence="10">
    <location>
        <position position="725"/>
    </location>
</feature>
<evidence type="ECO:0000313" key="10">
    <source>
        <dbReference type="EMBL" id="PVD36387.1"/>
    </source>
</evidence>
<protein>
    <recommendedName>
        <fullName evidence="6">Kinesin-like protein</fullName>
    </recommendedName>
</protein>
<dbReference type="GO" id="GO:0003777">
    <property type="term" value="F:microtubule motor activity"/>
    <property type="evidence" value="ECO:0007669"/>
    <property type="project" value="InterPro"/>
</dbReference>
<dbReference type="InterPro" id="IPR027640">
    <property type="entry name" value="Kinesin-like_fam"/>
</dbReference>
<gene>
    <name evidence="10" type="ORF">C0Q70_03369</name>
</gene>
<keyword evidence="3 6" id="KW-0067">ATP-binding</keyword>
<feature type="coiled-coil region" evidence="7">
    <location>
        <begin position="397"/>
        <end position="503"/>
    </location>
</feature>
<reference evidence="10 11" key="1">
    <citation type="submission" date="2018-04" db="EMBL/GenBank/DDBJ databases">
        <title>The genome of golden apple snail Pomacea canaliculata provides insight into stress tolerance and invasive adaptation.</title>
        <authorList>
            <person name="Liu C."/>
            <person name="Liu B."/>
            <person name="Ren Y."/>
            <person name="Zhang Y."/>
            <person name="Wang H."/>
            <person name="Li S."/>
            <person name="Jiang F."/>
            <person name="Yin L."/>
            <person name="Zhang G."/>
            <person name="Qian W."/>
            <person name="Fan W."/>
        </authorList>
    </citation>
    <scope>NUCLEOTIDE SEQUENCE [LARGE SCALE GENOMIC DNA]</scope>
    <source>
        <strain evidence="10">SZHN2017</strain>
        <tissue evidence="10">Muscle</tissue>
    </source>
</reference>
<evidence type="ECO:0000256" key="6">
    <source>
        <dbReference type="RuleBase" id="RU000394"/>
    </source>
</evidence>
<evidence type="ECO:0000256" key="2">
    <source>
        <dbReference type="ARBA" id="ARBA00022741"/>
    </source>
</evidence>
<feature type="region of interest" description="Disordered" evidence="8">
    <location>
        <begin position="505"/>
        <end position="527"/>
    </location>
</feature>
<evidence type="ECO:0000256" key="5">
    <source>
        <dbReference type="PROSITE-ProRule" id="PRU00283"/>
    </source>
</evidence>
<accession>A0A2T7PSM6</accession>
<feature type="region of interest" description="Disordered" evidence="8">
    <location>
        <begin position="688"/>
        <end position="717"/>
    </location>
</feature>
<keyword evidence="4" id="KW-0206">Cytoskeleton</keyword>
<dbReference type="InterPro" id="IPR019821">
    <property type="entry name" value="Kinesin_motor_CS"/>
</dbReference>
<comment type="subcellular location">
    <subcellularLocation>
        <location evidence="1">Cytoplasm</location>
        <location evidence="1">Cytoskeleton</location>
    </subcellularLocation>
</comment>
<keyword evidence="6" id="KW-0505">Motor protein</keyword>
<dbReference type="InterPro" id="IPR036961">
    <property type="entry name" value="Kinesin_motor_dom_sf"/>
</dbReference>
<dbReference type="PANTHER" id="PTHR24115">
    <property type="entry name" value="KINESIN-RELATED"/>
    <property type="match status" value="1"/>
</dbReference>
<dbReference type="InterPro" id="IPR027417">
    <property type="entry name" value="P-loop_NTPase"/>
</dbReference>
<comment type="caution">
    <text evidence="10">The sequence shown here is derived from an EMBL/GenBank/DDBJ whole genome shotgun (WGS) entry which is preliminary data.</text>
</comment>
<dbReference type="Proteomes" id="UP000245119">
    <property type="component" value="Linkage Group LG2"/>
</dbReference>
<feature type="domain" description="Kinesin motor" evidence="9">
    <location>
        <begin position="1"/>
        <end position="335"/>
    </location>
</feature>
<dbReference type="Pfam" id="PF00225">
    <property type="entry name" value="Kinesin"/>
    <property type="match status" value="1"/>
</dbReference>
<dbReference type="PROSITE" id="PS00411">
    <property type="entry name" value="KINESIN_MOTOR_1"/>
    <property type="match status" value="1"/>
</dbReference>
<organism evidence="10 11">
    <name type="scientific">Pomacea canaliculata</name>
    <name type="common">Golden apple snail</name>
    <dbReference type="NCBI Taxonomy" id="400727"/>
    <lineage>
        <taxon>Eukaryota</taxon>
        <taxon>Metazoa</taxon>
        <taxon>Spiralia</taxon>
        <taxon>Lophotrochozoa</taxon>
        <taxon>Mollusca</taxon>
        <taxon>Gastropoda</taxon>
        <taxon>Caenogastropoda</taxon>
        <taxon>Architaenioglossa</taxon>
        <taxon>Ampullarioidea</taxon>
        <taxon>Ampullariidae</taxon>
        <taxon>Pomacea</taxon>
    </lineage>
</organism>
<dbReference type="GO" id="GO:0051256">
    <property type="term" value="P:mitotic spindle midzone assembly"/>
    <property type="evidence" value="ECO:0007669"/>
    <property type="project" value="TreeGrafter"/>
</dbReference>
<keyword evidence="6" id="KW-0493">Microtubule</keyword>
<proteinExistence type="inferred from homology"/>
<dbReference type="InterPro" id="IPR032384">
    <property type="entry name" value="Kif23_Arf-bd"/>
</dbReference>
<dbReference type="GO" id="GO:0005871">
    <property type="term" value="C:kinesin complex"/>
    <property type="evidence" value="ECO:0007669"/>
    <property type="project" value="TreeGrafter"/>
</dbReference>